<reference evidence="2 3" key="2">
    <citation type="submission" date="2013-02" db="EMBL/GenBank/DDBJ databases">
        <title>The Genome Sequence of Plasmodium falciparum Palo Alto/Uganda.</title>
        <authorList>
            <consortium name="The Broad Institute Genome Sequencing Platform"/>
            <consortium name="The Broad Institute Genome Sequencing Center for Infectious Disease"/>
            <person name="Neafsey D."/>
            <person name="Cheeseman I."/>
            <person name="Volkman S."/>
            <person name="Adams J."/>
            <person name="Walker B."/>
            <person name="Young S.K."/>
            <person name="Zeng Q."/>
            <person name="Gargeya S."/>
            <person name="Fitzgerald M."/>
            <person name="Haas B."/>
            <person name="Abouelleil A."/>
            <person name="Alvarado L."/>
            <person name="Arachchi H.M."/>
            <person name="Berlin A.M."/>
            <person name="Chapman S.B."/>
            <person name="Dewar J."/>
            <person name="Goldberg J."/>
            <person name="Griggs A."/>
            <person name="Gujja S."/>
            <person name="Hansen M."/>
            <person name="Howarth C."/>
            <person name="Imamovic A."/>
            <person name="Larimer J."/>
            <person name="McCowan C."/>
            <person name="Murphy C."/>
            <person name="Neiman D."/>
            <person name="Pearson M."/>
            <person name="Priest M."/>
            <person name="Roberts A."/>
            <person name="Saif S."/>
            <person name="Shea T."/>
            <person name="Sisk P."/>
            <person name="Sykes S."/>
            <person name="Wortman J."/>
            <person name="Nusbaum C."/>
            <person name="Birren B."/>
        </authorList>
    </citation>
    <scope>NUCLEOTIDE SEQUENCE [LARGE SCALE GENOMIC DNA]</scope>
    <source>
        <strain evidence="2 3">Palo Alto/Uganda</strain>
    </source>
</reference>
<keyword evidence="1" id="KW-1133">Transmembrane helix</keyword>
<gene>
    <name evidence="2" type="ORF">PFUGPA_05792</name>
</gene>
<keyword evidence="1" id="KW-0812">Transmembrane</keyword>
<proteinExistence type="predicted"/>
<organism evidence="2 3">
    <name type="scientific">Plasmodium falciparum (isolate Palo Alto / Uganda)</name>
    <dbReference type="NCBI Taxonomy" id="57270"/>
    <lineage>
        <taxon>Eukaryota</taxon>
        <taxon>Sar</taxon>
        <taxon>Alveolata</taxon>
        <taxon>Apicomplexa</taxon>
        <taxon>Aconoidasida</taxon>
        <taxon>Haemosporida</taxon>
        <taxon>Plasmodiidae</taxon>
        <taxon>Plasmodium</taxon>
        <taxon>Plasmodium (Laverania)</taxon>
    </lineage>
</organism>
<dbReference type="AlphaFoldDB" id="W4IRV0"/>
<name>W4IRV0_PLAFP</name>
<dbReference type="Proteomes" id="UP000019103">
    <property type="component" value="Unassembled WGS sequence"/>
</dbReference>
<feature type="transmembrane region" description="Helical" evidence="1">
    <location>
        <begin position="37"/>
        <end position="58"/>
    </location>
</feature>
<sequence length="60" mass="7349">MLIKYKLCIFFDTTINYIFVIMKIIEIINNKRRMNGFIKNIFIYIICFIEFNSTYIVIIK</sequence>
<keyword evidence="1" id="KW-0472">Membrane</keyword>
<reference evidence="2 3" key="1">
    <citation type="submission" date="2013-02" db="EMBL/GenBank/DDBJ databases">
        <title>The Genome Annotation of Plasmodium falciparum Palo Alto/Uganda.</title>
        <authorList>
            <consortium name="The Broad Institute Genome Sequencing Platform"/>
            <consortium name="The Broad Institute Genome Sequencing Center for Infectious Disease"/>
            <person name="Neafsey D."/>
            <person name="Hoffman S."/>
            <person name="Volkman S."/>
            <person name="Rosenthal P."/>
            <person name="Walker B."/>
            <person name="Young S.K."/>
            <person name="Zeng Q."/>
            <person name="Gargeya S."/>
            <person name="Fitzgerald M."/>
            <person name="Haas B."/>
            <person name="Abouelleil A."/>
            <person name="Allen A.W."/>
            <person name="Alvarado L."/>
            <person name="Arachchi H.M."/>
            <person name="Berlin A.M."/>
            <person name="Chapman S.B."/>
            <person name="Gainer-Dewar J."/>
            <person name="Goldberg J."/>
            <person name="Griggs A."/>
            <person name="Gujja S."/>
            <person name="Hansen M."/>
            <person name="Howarth C."/>
            <person name="Imamovic A."/>
            <person name="Ireland A."/>
            <person name="Larimer J."/>
            <person name="McCowan C."/>
            <person name="Murphy C."/>
            <person name="Pearson M."/>
            <person name="Poon T.W."/>
            <person name="Priest M."/>
            <person name="Roberts A."/>
            <person name="Saif S."/>
            <person name="Shea T."/>
            <person name="Sisk P."/>
            <person name="Sykes S."/>
            <person name="Wortman J."/>
            <person name="Nusbaum C."/>
            <person name="Birren B."/>
        </authorList>
    </citation>
    <scope>NUCLEOTIDE SEQUENCE [LARGE SCALE GENOMIC DNA]</scope>
    <source>
        <strain evidence="2 3">Palo Alto/Uganda</strain>
    </source>
</reference>
<evidence type="ECO:0000313" key="2">
    <source>
        <dbReference type="EMBL" id="ETW52177.1"/>
    </source>
</evidence>
<accession>W4IRV0</accession>
<dbReference type="EMBL" id="KI927394">
    <property type="protein sequence ID" value="ETW52177.1"/>
    <property type="molecule type" value="Genomic_DNA"/>
</dbReference>
<evidence type="ECO:0000256" key="1">
    <source>
        <dbReference type="SAM" id="Phobius"/>
    </source>
</evidence>
<protein>
    <submittedName>
        <fullName evidence="2">Uncharacterized protein</fullName>
    </submittedName>
</protein>
<evidence type="ECO:0000313" key="3">
    <source>
        <dbReference type="Proteomes" id="UP000019103"/>
    </source>
</evidence>